<reference evidence="7" key="1">
    <citation type="journal article" date="2019" name="Int. J. Syst. Evol. Microbiol.">
        <title>The Global Catalogue of Microorganisms (GCM) 10K type strain sequencing project: providing services to taxonomists for standard genome sequencing and annotation.</title>
        <authorList>
            <consortium name="The Broad Institute Genomics Platform"/>
            <consortium name="The Broad Institute Genome Sequencing Center for Infectious Disease"/>
            <person name="Wu L."/>
            <person name="Ma J."/>
        </authorList>
    </citation>
    <scope>NUCLEOTIDE SEQUENCE [LARGE SCALE GENOMIC DNA]</scope>
    <source>
        <strain evidence="7">CCUG 53903</strain>
    </source>
</reference>
<dbReference type="PANTHER" id="PTHR43179:SF12">
    <property type="entry name" value="GALACTOFURANOSYLTRANSFERASE GLFT2"/>
    <property type="match status" value="1"/>
</dbReference>
<evidence type="ECO:0000259" key="5">
    <source>
        <dbReference type="Pfam" id="PF00535"/>
    </source>
</evidence>
<evidence type="ECO:0000256" key="3">
    <source>
        <dbReference type="ARBA" id="ARBA00022676"/>
    </source>
</evidence>
<evidence type="ECO:0000256" key="2">
    <source>
        <dbReference type="ARBA" id="ARBA00006739"/>
    </source>
</evidence>
<comment type="similarity">
    <text evidence="2">Belongs to the glycosyltransferase 2 family.</text>
</comment>
<evidence type="ECO:0000256" key="4">
    <source>
        <dbReference type="ARBA" id="ARBA00022679"/>
    </source>
</evidence>
<sequence>MPWRIELQPPRTFAIVVPTIGRPSLRRLLLTMTAELDRLAAEVILVDDRAKPASPLPADLDSTHSLQITVIRTGGRGPAAARNAGWRAATADWIVFLDDDVVLPVGWGERLDADIAACDDDVGGCQGQVQVPLPAHRRPTGWERNTAGLVGAKWITADMAYRRVVLAQTGGFDERFPRAYREDSELALRVLRRGWKLIPGERTVIHPVRPADDWALLRVEIGNADDALMDYLYGSRWRNAVEAPRGGFWLHVVTAASAAMALGGLVTKSPSAMFGVAFWCLLTGRLIVRKLAAGPGLRDAEGRRELIRVLKTAPLIPLAAVSYRVYGEFRARRIARAGRPGGKRANLSPRRLLR</sequence>
<dbReference type="EMBL" id="JBHSPA010000094">
    <property type="protein sequence ID" value="MFC5833535.1"/>
    <property type="molecule type" value="Genomic_DNA"/>
</dbReference>
<comment type="caution">
    <text evidence="6">The sequence shown here is derived from an EMBL/GenBank/DDBJ whole genome shotgun (WGS) entry which is preliminary data.</text>
</comment>
<accession>A0ABW1D8F5</accession>
<feature type="domain" description="Glycosyltransferase 2-like" evidence="5">
    <location>
        <begin position="15"/>
        <end position="124"/>
    </location>
</feature>
<dbReference type="Pfam" id="PF00535">
    <property type="entry name" value="Glycos_transf_2"/>
    <property type="match status" value="1"/>
</dbReference>
<organism evidence="6 7">
    <name type="scientific">Nonomuraea insulae</name>
    <dbReference type="NCBI Taxonomy" id="1616787"/>
    <lineage>
        <taxon>Bacteria</taxon>
        <taxon>Bacillati</taxon>
        <taxon>Actinomycetota</taxon>
        <taxon>Actinomycetes</taxon>
        <taxon>Streptosporangiales</taxon>
        <taxon>Streptosporangiaceae</taxon>
        <taxon>Nonomuraea</taxon>
    </lineage>
</organism>
<dbReference type="RefSeq" id="WP_379522961.1">
    <property type="nucleotide sequence ID" value="NZ_JBHSPA010000094.1"/>
</dbReference>
<dbReference type="PANTHER" id="PTHR43179">
    <property type="entry name" value="RHAMNOSYLTRANSFERASE WBBL"/>
    <property type="match status" value="1"/>
</dbReference>
<protein>
    <submittedName>
        <fullName evidence="6">Glycosyltransferase family 2 protein</fullName>
    </submittedName>
</protein>
<dbReference type="InterPro" id="IPR029044">
    <property type="entry name" value="Nucleotide-diphossugar_trans"/>
</dbReference>
<dbReference type="Gene3D" id="3.90.550.10">
    <property type="entry name" value="Spore Coat Polysaccharide Biosynthesis Protein SpsA, Chain A"/>
    <property type="match status" value="1"/>
</dbReference>
<name>A0ABW1D8F5_9ACTN</name>
<evidence type="ECO:0000313" key="6">
    <source>
        <dbReference type="EMBL" id="MFC5833535.1"/>
    </source>
</evidence>
<evidence type="ECO:0000256" key="1">
    <source>
        <dbReference type="ARBA" id="ARBA00004776"/>
    </source>
</evidence>
<gene>
    <name evidence="6" type="ORF">ACFPZ3_57660</name>
</gene>
<dbReference type="Proteomes" id="UP001596058">
    <property type="component" value="Unassembled WGS sequence"/>
</dbReference>
<keyword evidence="7" id="KW-1185">Reference proteome</keyword>
<proteinExistence type="inferred from homology"/>
<evidence type="ECO:0000313" key="7">
    <source>
        <dbReference type="Proteomes" id="UP001596058"/>
    </source>
</evidence>
<keyword evidence="4" id="KW-0808">Transferase</keyword>
<dbReference type="SUPFAM" id="SSF53448">
    <property type="entry name" value="Nucleotide-diphospho-sugar transferases"/>
    <property type="match status" value="1"/>
</dbReference>
<dbReference type="InterPro" id="IPR001173">
    <property type="entry name" value="Glyco_trans_2-like"/>
</dbReference>
<keyword evidence="3" id="KW-0328">Glycosyltransferase</keyword>
<comment type="pathway">
    <text evidence="1">Cell wall biogenesis; cell wall polysaccharide biosynthesis.</text>
</comment>